<comment type="caution">
    <text evidence="1">The sequence shown here is derived from an EMBL/GenBank/DDBJ whole genome shotgun (WGS) entry which is preliminary data.</text>
</comment>
<evidence type="ECO:0000313" key="1">
    <source>
        <dbReference type="EMBL" id="KAI8002108.1"/>
    </source>
</evidence>
<accession>A0ACC0GND9</accession>
<sequence length="222" mass="25175">MCWKNGAHLLSACKPSHLLAGGLSHFPVSKIWEAGYFELATHNTDIYRIHTLYSSQTVKHIIHLFFSPRSWQCPDYFVVGYGLDFAESYRNLPYVGILKPEMIAILKLHKSKTFPAYFKPLKHFNKTCDFQQLCTLQFSSFPWESKRSVSSRNNIPSRVIYNDPRKIRELALPTHETVVAVTIAIASSPLATPFAGVRGTCEERKGTQEKGRSNIAGLRGDR</sequence>
<keyword evidence="1" id="KW-0808">Transferase</keyword>
<reference evidence="1 2" key="1">
    <citation type="journal article" date="2022" name="Plant J.">
        <title>Chromosome-level genome of Camellia lanceoleosa provides a valuable resource for understanding genome evolution and self-incompatibility.</title>
        <authorList>
            <person name="Gong W."/>
            <person name="Xiao S."/>
            <person name="Wang L."/>
            <person name="Liao Z."/>
            <person name="Chang Y."/>
            <person name="Mo W."/>
            <person name="Hu G."/>
            <person name="Li W."/>
            <person name="Zhao G."/>
            <person name="Zhu H."/>
            <person name="Hu X."/>
            <person name="Ji K."/>
            <person name="Xiang X."/>
            <person name="Song Q."/>
            <person name="Yuan D."/>
            <person name="Jin S."/>
            <person name="Zhang L."/>
        </authorList>
    </citation>
    <scope>NUCLEOTIDE SEQUENCE [LARGE SCALE GENOMIC DNA]</scope>
    <source>
        <strain evidence="1">SQ_2022a</strain>
    </source>
</reference>
<name>A0ACC0GND9_9ERIC</name>
<evidence type="ECO:0000313" key="2">
    <source>
        <dbReference type="Proteomes" id="UP001060215"/>
    </source>
</evidence>
<organism evidence="1 2">
    <name type="scientific">Camellia lanceoleosa</name>
    <dbReference type="NCBI Taxonomy" id="1840588"/>
    <lineage>
        <taxon>Eukaryota</taxon>
        <taxon>Viridiplantae</taxon>
        <taxon>Streptophyta</taxon>
        <taxon>Embryophyta</taxon>
        <taxon>Tracheophyta</taxon>
        <taxon>Spermatophyta</taxon>
        <taxon>Magnoliopsida</taxon>
        <taxon>eudicotyledons</taxon>
        <taxon>Gunneridae</taxon>
        <taxon>Pentapetalae</taxon>
        <taxon>asterids</taxon>
        <taxon>Ericales</taxon>
        <taxon>Theaceae</taxon>
        <taxon>Camellia</taxon>
    </lineage>
</organism>
<keyword evidence="2" id="KW-1185">Reference proteome</keyword>
<protein>
    <submittedName>
        <fullName evidence="1">Hypoxanthine-guanine phosphoribosyltransferase</fullName>
    </submittedName>
</protein>
<dbReference type="EMBL" id="CM045766">
    <property type="protein sequence ID" value="KAI8002108.1"/>
    <property type="molecule type" value="Genomic_DNA"/>
</dbReference>
<dbReference type="Proteomes" id="UP001060215">
    <property type="component" value="Chromosome 9"/>
</dbReference>
<keyword evidence="1" id="KW-0328">Glycosyltransferase</keyword>
<proteinExistence type="predicted"/>
<gene>
    <name evidence="1" type="ORF">LOK49_LG08G01202</name>
</gene>